<feature type="region of interest" description="Disordered" evidence="1">
    <location>
        <begin position="161"/>
        <end position="190"/>
    </location>
</feature>
<feature type="region of interest" description="Disordered" evidence="1">
    <location>
        <begin position="552"/>
        <end position="645"/>
    </location>
</feature>
<dbReference type="PROSITE" id="PS51391">
    <property type="entry name" value="CID"/>
    <property type="match status" value="1"/>
</dbReference>
<dbReference type="GO" id="GO:0006369">
    <property type="term" value="P:termination of RNA polymerase II transcription"/>
    <property type="evidence" value="ECO:0007669"/>
    <property type="project" value="InterPro"/>
</dbReference>
<dbReference type="GO" id="GO:0031124">
    <property type="term" value="P:mRNA 3'-end processing"/>
    <property type="evidence" value="ECO:0007669"/>
    <property type="project" value="InterPro"/>
</dbReference>
<dbReference type="Pfam" id="PF04818">
    <property type="entry name" value="CID"/>
    <property type="match status" value="1"/>
</dbReference>
<feature type="compositionally biased region" description="Gly residues" evidence="1">
    <location>
        <begin position="602"/>
        <end position="619"/>
    </location>
</feature>
<feature type="compositionally biased region" description="Polar residues" evidence="1">
    <location>
        <begin position="589"/>
        <end position="598"/>
    </location>
</feature>
<dbReference type="Proteomes" id="UP000001881">
    <property type="component" value="Unassembled WGS sequence"/>
</dbReference>
<dbReference type="InterPro" id="IPR045154">
    <property type="entry name" value="PCF11-like"/>
</dbReference>
<dbReference type="GO" id="GO:0003729">
    <property type="term" value="F:mRNA binding"/>
    <property type="evidence" value="ECO:0007669"/>
    <property type="project" value="InterPro"/>
</dbReference>
<dbReference type="InterPro" id="IPR054127">
    <property type="entry name" value="Pcf11_C"/>
</dbReference>
<organism evidence="3 4">
    <name type="scientific">Sordaria macrospora (strain ATCC MYA-333 / DSM 997 / K(L3346) / K-hell)</name>
    <dbReference type="NCBI Taxonomy" id="771870"/>
    <lineage>
        <taxon>Eukaryota</taxon>
        <taxon>Fungi</taxon>
        <taxon>Dikarya</taxon>
        <taxon>Ascomycota</taxon>
        <taxon>Pezizomycotina</taxon>
        <taxon>Sordariomycetes</taxon>
        <taxon>Sordariomycetidae</taxon>
        <taxon>Sordariales</taxon>
        <taxon>Sordariaceae</taxon>
        <taxon>Sordaria</taxon>
    </lineage>
</organism>
<keyword evidence="4" id="KW-1185">Reference proteome</keyword>
<dbReference type="GO" id="GO:0005849">
    <property type="term" value="C:mRNA cleavage factor complex"/>
    <property type="evidence" value="ECO:0007669"/>
    <property type="project" value="InterPro"/>
</dbReference>
<accession>F7VPG9</accession>
<dbReference type="SMART" id="SM00582">
    <property type="entry name" value="RPR"/>
    <property type="match status" value="1"/>
</dbReference>
<dbReference type="SUPFAM" id="SSF48464">
    <property type="entry name" value="ENTH/VHS domain"/>
    <property type="match status" value="1"/>
</dbReference>
<reference evidence="3 4" key="1">
    <citation type="journal article" date="2010" name="PLoS Genet.">
        <title>De novo assembly of a 40 Mb eukaryotic genome from short sequence reads: Sordaria macrospora, a model organism for fungal morphogenesis.</title>
        <authorList>
            <person name="Nowrousian M."/>
            <person name="Stajich J."/>
            <person name="Chu M."/>
            <person name="Engh I."/>
            <person name="Espagne E."/>
            <person name="Halliday K."/>
            <person name="Kamerewerd J."/>
            <person name="Kempken F."/>
            <person name="Knab B."/>
            <person name="Kuo H.C."/>
            <person name="Osiewacz H.D."/>
            <person name="Poeggeler S."/>
            <person name="Read N."/>
            <person name="Seiler S."/>
            <person name="Smith K."/>
            <person name="Zickler D."/>
            <person name="Kueck U."/>
            <person name="Freitag M."/>
        </authorList>
    </citation>
    <scope>NUCLEOTIDE SEQUENCE [LARGE SCALE GENOMIC DNA]</scope>
    <source>
        <strain evidence="4">ATCC MYA-333 / DSM 997 / K(L3346) / K-hell</strain>
        <tissue evidence="3">Mycelium</tissue>
    </source>
</reference>
<dbReference type="InterPro" id="IPR008942">
    <property type="entry name" value="ENTH_VHS"/>
</dbReference>
<dbReference type="FunFam" id="1.25.40.90:FF:000016">
    <property type="entry name" value="mRNA cleavage factor complex component Pcf11"/>
    <property type="match status" value="1"/>
</dbReference>
<dbReference type="OrthoDB" id="343582at2759"/>
<evidence type="ECO:0000313" key="4">
    <source>
        <dbReference type="Proteomes" id="UP000001881"/>
    </source>
</evidence>
<feature type="compositionally biased region" description="Acidic residues" evidence="1">
    <location>
        <begin position="574"/>
        <end position="586"/>
    </location>
</feature>
<dbReference type="Pfam" id="PF11526">
    <property type="entry name" value="Pfc11_Clp1_ID"/>
    <property type="match status" value="1"/>
</dbReference>
<proteinExistence type="predicted"/>
<dbReference type="EMBL" id="CABT02000003">
    <property type="protein sequence ID" value="CCC07397.1"/>
    <property type="molecule type" value="Genomic_DNA"/>
</dbReference>
<dbReference type="HOGENOM" id="CLU_015606_0_0_1"/>
<dbReference type="GO" id="GO:0000993">
    <property type="term" value="F:RNA polymerase II complex binding"/>
    <property type="evidence" value="ECO:0007669"/>
    <property type="project" value="InterPro"/>
</dbReference>
<feature type="region of interest" description="Disordered" evidence="1">
    <location>
        <begin position="724"/>
        <end position="753"/>
    </location>
</feature>
<dbReference type="STRING" id="771870.F7VPG9"/>
<dbReference type="Gene3D" id="1.25.40.90">
    <property type="match status" value="1"/>
</dbReference>
<dbReference type="OMA" id="ARSDFAN"/>
<dbReference type="InterPro" id="IPR047415">
    <property type="entry name" value="Pcf11_CID"/>
</dbReference>
<dbReference type="GO" id="GO:0005737">
    <property type="term" value="C:cytoplasm"/>
    <property type="evidence" value="ECO:0007669"/>
    <property type="project" value="TreeGrafter"/>
</dbReference>
<dbReference type="Pfam" id="PF21936">
    <property type="entry name" value="Pcf11_C"/>
    <property type="match status" value="1"/>
</dbReference>
<evidence type="ECO:0000259" key="2">
    <source>
        <dbReference type="PROSITE" id="PS51391"/>
    </source>
</evidence>
<dbReference type="InParanoid" id="F7VPG9"/>
<gene>
    <name evidence="3" type="ORF">SMAC_02403</name>
</gene>
<protein>
    <submittedName>
        <fullName evidence="3">WGS project CABT00000000 data, contig 2.3</fullName>
    </submittedName>
</protein>
<dbReference type="eggNOG" id="KOG2071">
    <property type="taxonomic scope" value="Eukaryota"/>
</dbReference>
<evidence type="ECO:0000313" key="3">
    <source>
        <dbReference type="EMBL" id="CCC07397.1"/>
    </source>
</evidence>
<dbReference type="CDD" id="cd16982">
    <property type="entry name" value="CID_Pcf11"/>
    <property type="match status" value="1"/>
</dbReference>
<dbReference type="AlphaFoldDB" id="F7VPG9"/>
<dbReference type="InterPro" id="IPR021605">
    <property type="entry name" value="Pcf11_Clp1-ID"/>
</dbReference>
<dbReference type="PANTHER" id="PTHR15921">
    <property type="entry name" value="PRE-MRNA CLEAVAGE COMPLEX II"/>
    <property type="match status" value="1"/>
</dbReference>
<sequence>MTTDAAADVAEDYRQALEDLTVNSRIEIATLTNIARENAIHGLAIADVLTNHIKKVPPTRTLPALYVLDSIVKNAPTPYALYFGPKLYSIFMGAYTKVDTPTRRKMDEMLKTWKEPVAGALGNKPVFPPEVVKPIENALIAAKNVALQVNQSSFQGQQYMLRGARPPAPPHRDTPTPPQSPYHQPQAPPHQGISIERLRDDIQQLIVAERAEFARDPLDVGKQTRLKALLDLQTLIQRPDVPQEQLMLVKEKITELSVNMRSSVATAAAGVVPVAAPPHHYNPVPYTATPTPPVIPGAVVPPPPQVPGVGRPASAMAVPGPGAAPGAGGALSLDSLFGQGALAALLAGATRKSATPTPSQTSTPQPPIATPMIPPPAVPPVAAGIPVPAPSAAGSLAALNPALAAVLRSQTPTMAPTATASSITNNPSALLAMLRQSGLLSGAAGTSTTPVSVVPTPVAPAAAWTYTLKQYRGPHLINRLHEDLGPPCTQCGRRFGIDEEGRRKKTAHMDWHFRVHQRVTDAERRGQHRSWWVEQSDWANSSEAIDIDHSHRSDAATHPSGGHGGGVPGQDTLNYDDDVDDDDYDPEANFNSSYNNADSLYPGGGAAAGGGDHSGGGHGHASSGKATANRKGGKRGGGGLNYIPVPEDSAKVNNMCPICQEKFEMKWLDEAQEWVWMDATKVGGRVYHASCHKEVNGSGAVGGDGGGGSNGMMGMSMGMGMSGGGENGFGGGRKRKAEDDAYSGAKGRIKLEY</sequence>
<feature type="domain" description="CID" evidence="2">
    <location>
        <begin position="5"/>
        <end position="143"/>
    </location>
</feature>
<dbReference type="FunCoup" id="F7VPG9">
    <property type="interactions" value="468"/>
</dbReference>
<name>F7VPG9_SORMK</name>
<dbReference type="VEuPathDB" id="FungiDB:SMAC_02403"/>
<dbReference type="InterPro" id="IPR006569">
    <property type="entry name" value="CID_dom"/>
</dbReference>
<evidence type="ECO:0000256" key="1">
    <source>
        <dbReference type="SAM" id="MobiDB-lite"/>
    </source>
</evidence>
<dbReference type="PANTHER" id="PTHR15921:SF3">
    <property type="entry name" value="PRE-MRNA CLEAVAGE COMPLEX 2 PROTEIN PCF11"/>
    <property type="match status" value="1"/>
</dbReference>
<comment type="caution">
    <text evidence="3">The sequence shown here is derived from an EMBL/GenBank/DDBJ whole genome shotgun (WGS) entry which is preliminary data.</text>
</comment>